<organism evidence="2">
    <name type="scientific">bioreactor metagenome</name>
    <dbReference type="NCBI Taxonomy" id="1076179"/>
    <lineage>
        <taxon>unclassified sequences</taxon>
        <taxon>metagenomes</taxon>
        <taxon>ecological metagenomes</taxon>
    </lineage>
</organism>
<protein>
    <submittedName>
        <fullName evidence="2">Uncharacterized protein</fullName>
    </submittedName>
</protein>
<evidence type="ECO:0000256" key="1">
    <source>
        <dbReference type="SAM" id="MobiDB-lite"/>
    </source>
</evidence>
<gene>
    <name evidence="2" type="ORF">SDC9_116726</name>
</gene>
<accession>A0A645BXE6</accession>
<feature type="region of interest" description="Disordered" evidence="1">
    <location>
        <begin position="64"/>
        <end position="106"/>
    </location>
</feature>
<reference evidence="2" key="1">
    <citation type="submission" date="2019-08" db="EMBL/GenBank/DDBJ databases">
        <authorList>
            <person name="Kucharzyk K."/>
            <person name="Murdoch R.W."/>
            <person name="Higgins S."/>
            <person name="Loffler F."/>
        </authorList>
    </citation>
    <scope>NUCLEOTIDE SEQUENCE</scope>
</reference>
<feature type="compositionally biased region" description="Polar residues" evidence="1">
    <location>
        <begin position="66"/>
        <end position="81"/>
    </location>
</feature>
<dbReference type="AlphaFoldDB" id="A0A645BXE6"/>
<dbReference type="EMBL" id="VSSQ01023075">
    <property type="protein sequence ID" value="MPM69778.1"/>
    <property type="molecule type" value="Genomic_DNA"/>
</dbReference>
<evidence type="ECO:0000313" key="2">
    <source>
        <dbReference type="EMBL" id="MPM69778.1"/>
    </source>
</evidence>
<sequence length="143" mass="15157">MMEAPYMAASEMAFLRTFLFLFRKKLTVMGIIGQTQGVSSAAKPQINPFRKILHSDELPSCCEPNEFNSSVTGAQSSSLSAATGAGDDTESRERFSTGTVAASGVPDPASRVDAATVIIFGRFVELKENSLGSGGVQLWSSQA</sequence>
<proteinExistence type="predicted"/>
<name>A0A645BXE6_9ZZZZ</name>
<comment type="caution">
    <text evidence="2">The sequence shown here is derived from an EMBL/GenBank/DDBJ whole genome shotgun (WGS) entry which is preliminary data.</text>
</comment>